<dbReference type="GO" id="GO:0005666">
    <property type="term" value="C:RNA polymerase III complex"/>
    <property type="evidence" value="ECO:0007669"/>
    <property type="project" value="TreeGrafter"/>
</dbReference>
<dbReference type="PANTHER" id="PTHR12069">
    <property type="entry name" value="DNA-DIRECTED RNA POLYMERASES III 80 KDA POLYPEPTIDE RNA POLYMERASE III SUBUNIT 5"/>
    <property type="match status" value="1"/>
</dbReference>
<dbReference type="OrthoDB" id="340681at2759"/>
<name>A0A196SPX3_BLAHN</name>
<dbReference type="Proteomes" id="UP000078348">
    <property type="component" value="Unassembled WGS sequence"/>
</dbReference>
<protein>
    <submittedName>
        <fullName evidence="2">Uncharacterized protein</fullName>
    </submittedName>
</protein>
<comment type="caution">
    <text evidence="2">The sequence shown here is derived from an EMBL/GenBank/DDBJ whole genome shotgun (WGS) entry which is preliminary data.</text>
</comment>
<feature type="region of interest" description="Disordered" evidence="1">
    <location>
        <begin position="113"/>
        <end position="138"/>
    </location>
</feature>
<dbReference type="InterPro" id="IPR006886">
    <property type="entry name" value="RNA_pol_III_Rpc5"/>
</dbReference>
<feature type="compositionally biased region" description="Acidic residues" evidence="1">
    <location>
        <begin position="115"/>
        <end position="128"/>
    </location>
</feature>
<gene>
    <name evidence="2" type="ORF">AV274_0050</name>
</gene>
<dbReference type="STRING" id="478820.A0A196SPX3"/>
<accession>A0A196SPX3</accession>
<reference evidence="2 3" key="1">
    <citation type="submission" date="2016-05" db="EMBL/GenBank/DDBJ databases">
        <title>Nuclear genome of Blastocystis sp. subtype 1 NandII.</title>
        <authorList>
            <person name="Gentekaki E."/>
            <person name="Curtis B."/>
            <person name="Stairs C."/>
            <person name="Eme L."/>
            <person name="Herman E."/>
            <person name="Klimes V."/>
            <person name="Arias M.C."/>
            <person name="Elias M."/>
            <person name="Hilliou F."/>
            <person name="Klute M."/>
            <person name="Malik S.-B."/>
            <person name="Pightling A."/>
            <person name="Rachubinski R."/>
            <person name="Salas D."/>
            <person name="Schlacht A."/>
            <person name="Suga H."/>
            <person name="Archibald J."/>
            <person name="Ball S.G."/>
            <person name="Clark G."/>
            <person name="Dacks J."/>
            <person name="Van Der Giezen M."/>
            <person name="Tsaousis A."/>
            <person name="Roger A."/>
        </authorList>
    </citation>
    <scope>NUCLEOTIDE SEQUENCE [LARGE SCALE GENOMIC DNA]</scope>
    <source>
        <strain evidence="3">ATCC 50177 / NandII</strain>
    </source>
</reference>
<evidence type="ECO:0000313" key="3">
    <source>
        <dbReference type="Proteomes" id="UP000078348"/>
    </source>
</evidence>
<dbReference type="PANTHER" id="PTHR12069:SF0">
    <property type="entry name" value="DNA-DIRECTED RNA POLYMERASE III SUBUNIT RPC5"/>
    <property type="match status" value="1"/>
</dbReference>
<keyword evidence="3" id="KW-1185">Reference proteome</keyword>
<evidence type="ECO:0000256" key="1">
    <source>
        <dbReference type="SAM" id="MobiDB-lite"/>
    </source>
</evidence>
<proteinExistence type="predicted"/>
<organism evidence="2 3">
    <name type="scientific">Blastocystis sp. subtype 1 (strain ATCC 50177 / NandII)</name>
    <dbReference type="NCBI Taxonomy" id="478820"/>
    <lineage>
        <taxon>Eukaryota</taxon>
        <taxon>Sar</taxon>
        <taxon>Stramenopiles</taxon>
        <taxon>Bigyra</taxon>
        <taxon>Opalozoa</taxon>
        <taxon>Opalinata</taxon>
        <taxon>Blastocystidae</taxon>
        <taxon>Blastocystis</taxon>
    </lineage>
</organism>
<dbReference type="EMBL" id="LXWW01000002">
    <property type="protein sequence ID" value="OAO18207.1"/>
    <property type="molecule type" value="Genomic_DNA"/>
</dbReference>
<sequence>MSENETNQLVYDADRYLLQYPLRPKGREYPAPTSAQFKPENEILQLNYALPHDEHFDDKAPDKQNISEISMVSSRNPAKATYAIGVTYNGSIYLTPIKSTLVMRPDIHFFNRTGEEEEDDKLEEEDDAGVQQDAKSKKGSLTELRVEYSKRRVDENHFGPISYTEVEGARNEEPWVKKDITPPGSMAMTMKYEGLTTCPDQTLPSNATFQGFTDAMRQRAALEYADSAVDPDWKVLSSPDYPGRVDSKEWIEKRKLRHPNSY</sequence>
<dbReference type="GO" id="GO:0042797">
    <property type="term" value="P:tRNA transcription by RNA polymerase III"/>
    <property type="evidence" value="ECO:0007669"/>
    <property type="project" value="TreeGrafter"/>
</dbReference>
<evidence type="ECO:0000313" key="2">
    <source>
        <dbReference type="EMBL" id="OAO18207.1"/>
    </source>
</evidence>
<dbReference type="AlphaFoldDB" id="A0A196SPX3"/>
<dbReference type="Pfam" id="PF04801">
    <property type="entry name" value="RPC5"/>
    <property type="match status" value="1"/>
</dbReference>